<dbReference type="EMBL" id="JARKHS020017179">
    <property type="protein sequence ID" value="KAK8773236.1"/>
    <property type="molecule type" value="Genomic_DNA"/>
</dbReference>
<gene>
    <name evidence="1" type="ORF">V5799_012231</name>
</gene>
<keyword evidence="2" id="KW-1185">Reference proteome</keyword>
<evidence type="ECO:0000313" key="1">
    <source>
        <dbReference type="EMBL" id="KAK8773236.1"/>
    </source>
</evidence>
<evidence type="ECO:0000313" key="2">
    <source>
        <dbReference type="Proteomes" id="UP001321473"/>
    </source>
</evidence>
<name>A0AAQ4EES8_AMBAM</name>
<dbReference type="AlphaFoldDB" id="A0AAQ4EES8"/>
<protein>
    <submittedName>
        <fullName evidence="1">Uncharacterized protein</fullName>
    </submittedName>
</protein>
<proteinExistence type="predicted"/>
<dbReference type="Proteomes" id="UP001321473">
    <property type="component" value="Unassembled WGS sequence"/>
</dbReference>
<organism evidence="1 2">
    <name type="scientific">Amblyomma americanum</name>
    <name type="common">Lone star tick</name>
    <dbReference type="NCBI Taxonomy" id="6943"/>
    <lineage>
        <taxon>Eukaryota</taxon>
        <taxon>Metazoa</taxon>
        <taxon>Ecdysozoa</taxon>
        <taxon>Arthropoda</taxon>
        <taxon>Chelicerata</taxon>
        <taxon>Arachnida</taxon>
        <taxon>Acari</taxon>
        <taxon>Parasitiformes</taxon>
        <taxon>Ixodida</taxon>
        <taxon>Ixodoidea</taxon>
        <taxon>Ixodidae</taxon>
        <taxon>Amblyomminae</taxon>
        <taxon>Amblyomma</taxon>
    </lineage>
</organism>
<sequence>MLMINEHISLNLEKTSPFTDTFALAYEKDGTEYVEQRDASSLSGELYKDSQNKAVLLISRLDKLRLRGIVNEEMIIDPDEDGVVNNGAVRHRLSIRKRPGARQYHGDDMEYALRRNERFQGRSEQRKDNAISERSDQNPRIWNVTVRTSVVVSAAYIAGFDRSHYSAVTDLIDYLAVFFASVNAFFEKLKTNLELQLAVTSVVLLKESSENFVQVVQGAKNVIYGSTLVTLNQFADMHKNVISKDDIVLYLSNSSISTNDASGPKTTYAAGEPSSTYILINLLGKV</sequence>
<accession>A0AAQ4EES8</accession>
<reference evidence="1 2" key="1">
    <citation type="journal article" date="2023" name="Arcadia Sci">
        <title>De novo assembly of a long-read Amblyomma americanum tick genome.</title>
        <authorList>
            <person name="Chou S."/>
            <person name="Poskanzer K.E."/>
            <person name="Rollins M."/>
            <person name="Thuy-Boun P.S."/>
        </authorList>
    </citation>
    <scope>NUCLEOTIDE SEQUENCE [LARGE SCALE GENOMIC DNA]</scope>
    <source>
        <strain evidence="1">F_SG_1</strain>
        <tissue evidence="1">Salivary glands</tissue>
    </source>
</reference>
<comment type="caution">
    <text evidence="1">The sequence shown here is derived from an EMBL/GenBank/DDBJ whole genome shotgun (WGS) entry which is preliminary data.</text>
</comment>